<dbReference type="RefSeq" id="WP_394850954.1">
    <property type="nucleotide sequence ID" value="NZ_CP089982.1"/>
</dbReference>
<gene>
    <name evidence="2" type="ORF">LZC95_09215</name>
</gene>
<protein>
    <submittedName>
        <fullName evidence="2">S1 family peptidase</fullName>
    </submittedName>
</protein>
<dbReference type="PROSITE" id="PS50240">
    <property type="entry name" value="TRYPSIN_DOM"/>
    <property type="match status" value="1"/>
</dbReference>
<dbReference type="Proteomes" id="UP001379533">
    <property type="component" value="Chromosome"/>
</dbReference>
<feature type="domain" description="Peptidase S1" evidence="1">
    <location>
        <begin position="1"/>
        <end position="192"/>
    </location>
</feature>
<dbReference type="SMART" id="SM00020">
    <property type="entry name" value="Tryp_SPc"/>
    <property type="match status" value="1"/>
</dbReference>
<evidence type="ECO:0000259" key="1">
    <source>
        <dbReference type="PROSITE" id="PS50240"/>
    </source>
</evidence>
<dbReference type="InterPro" id="IPR009003">
    <property type="entry name" value="Peptidase_S1_PA"/>
</dbReference>
<dbReference type="EMBL" id="CP089982">
    <property type="protein sequence ID" value="WXB00313.1"/>
    <property type="molecule type" value="Genomic_DNA"/>
</dbReference>
<dbReference type="SUPFAM" id="SSF50494">
    <property type="entry name" value="Trypsin-like serine proteases"/>
    <property type="match status" value="1"/>
</dbReference>
<evidence type="ECO:0000313" key="3">
    <source>
        <dbReference type="Proteomes" id="UP001379533"/>
    </source>
</evidence>
<dbReference type="PRINTS" id="PR00722">
    <property type="entry name" value="CHYMOTRYPSIN"/>
</dbReference>
<evidence type="ECO:0000313" key="2">
    <source>
        <dbReference type="EMBL" id="WXB00313.1"/>
    </source>
</evidence>
<sequence length="215" mass="23052">MTGKDKRTGQDLVYICTGTIVKVNKILTAAHCVNRMYLDWENPWISIRTGQNPTSDDPRFTISTVSWDAEFTGDWPKGHDFAVITLSSNTSGVTPIPVSRHRLEIKHLGSYLRITGYGRTSPGDVASGGTKRYADVGLGGLSEKTFTAGTNMPSTDPRAQTICYGDSGGPALADLGSGTEVIGVTSYTVNNCQEGWHVRTDTADATSFLKSAGVL</sequence>
<reference evidence="2 3" key="1">
    <citation type="submission" date="2021-12" db="EMBL/GenBank/DDBJ databases">
        <title>Discovery of the Pendulisporaceae a myxobacterial family with distinct sporulation behavior and unique specialized metabolism.</title>
        <authorList>
            <person name="Garcia R."/>
            <person name="Popoff A."/>
            <person name="Bader C.D."/>
            <person name="Loehr J."/>
            <person name="Walesch S."/>
            <person name="Walt C."/>
            <person name="Boldt J."/>
            <person name="Bunk B."/>
            <person name="Haeckl F.J.F.P.J."/>
            <person name="Gunesch A.P."/>
            <person name="Birkelbach J."/>
            <person name="Nuebel U."/>
            <person name="Pietschmann T."/>
            <person name="Bach T."/>
            <person name="Mueller R."/>
        </authorList>
    </citation>
    <scope>NUCLEOTIDE SEQUENCE [LARGE SCALE GENOMIC DNA]</scope>
    <source>
        <strain evidence="2 3">MSr12523</strain>
    </source>
</reference>
<dbReference type="InterPro" id="IPR001314">
    <property type="entry name" value="Peptidase_S1A"/>
</dbReference>
<proteinExistence type="predicted"/>
<keyword evidence="3" id="KW-1185">Reference proteome</keyword>
<dbReference type="InterPro" id="IPR051333">
    <property type="entry name" value="CLIP_Serine_Protease"/>
</dbReference>
<dbReference type="PANTHER" id="PTHR24260">
    <property type="match status" value="1"/>
</dbReference>
<dbReference type="Gene3D" id="2.40.10.10">
    <property type="entry name" value="Trypsin-like serine proteases"/>
    <property type="match status" value="1"/>
</dbReference>
<name>A0ABZ2KRG6_9BACT</name>
<dbReference type="PANTHER" id="PTHR24260:SF132">
    <property type="entry name" value="PEPTIDASE S1 DOMAIN-CONTAINING PROTEIN"/>
    <property type="match status" value="1"/>
</dbReference>
<dbReference type="InterPro" id="IPR018114">
    <property type="entry name" value="TRYPSIN_HIS"/>
</dbReference>
<dbReference type="PROSITE" id="PS00134">
    <property type="entry name" value="TRYPSIN_HIS"/>
    <property type="match status" value="1"/>
</dbReference>
<dbReference type="InterPro" id="IPR001254">
    <property type="entry name" value="Trypsin_dom"/>
</dbReference>
<organism evidence="2 3">
    <name type="scientific">Pendulispora brunnea</name>
    <dbReference type="NCBI Taxonomy" id="2905690"/>
    <lineage>
        <taxon>Bacteria</taxon>
        <taxon>Pseudomonadati</taxon>
        <taxon>Myxococcota</taxon>
        <taxon>Myxococcia</taxon>
        <taxon>Myxococcales</taxon>
        <taxon>Sorangiineae</taxon>
        <taxon>Pendulisporaceae</taxon>
        <taxon>Pendulispora</taxon>
    </lineage>
</organism>
<dbReference type="InterPro" id="IPR043504">
    <property type="entry name" value="Peptidase_S1_PA_chymotrypsin"/>
</dbReference>
<accession>A0ABZ2KRG6</accession>
<dbReference type="Pfam" id="PF00089">
    <property type="entry name" value="Trypsin"/>
    <property type="match status" value="1"/>
</dbReference>